<dbReference type="InterPro" id="IPR040727">
    <property type="entry name" value="NAPRTase_N"/>
</dbReference>
<dbReference type="AlphaFoldDB" id="A0A9K3PAF9"/>
<evidence type="ECO:0000313" key="11">
    <source>
        <dbReference type="Proteomes" id="UP000693970"/>
    </source>
</evidence>
<dbReference type="GO" id="GO:0034355">
    <property type="term" value="P:NAD+ biosynthetic process via the salvage pathway"/>
    <property type="evidence" value="ECO:0007669"/>
    <property type="project" value="TreeGrafter"/>
</dbReference>
<evidence type="ECO:0000313" key="10">
    <source>
        <dbReference type="EMBL" id="KAG7339760.1"/>
    </source>
</evidence>
<dbReference type="GO" id="GO:0016757">
    <property type="term" value="F:glycosyltransferase activity"/>
    <property type="evidence" value="ECO:0007669"/>
    <property type="project" value="UniProtKB-KW"/>
</dbReference>
<evidence type="ECO:0000259" key="8">
    <source>
        <dbReference type="Pfam" id="PF17767"/>
    </source>
</evidence>
<proteinExistence type="inferred from homology"/>
<comment type="caution">
    <text evidence="10">The sequence shown here is derived from an EMBL/GenBank/DDBJ whole genome shotgun (WGS) entry which is preliminary data.</text>
</comment>
<feature type="domain" description="Nicotinate phosphoribosyltransferase C-terminal" evidence="9">
    <location>
        <begin position="461"/>
        <end position="573"/>
    </location>
</feature>
<comment type="similarity">
    <text evidence="1 6">Belongs to the NAPRTase family.</text>
</comment>
<dbReference type="CDD" id="cd01570">
    <property type="entry name" value="NAPRTase_A"/>
    <property type="match status" value="1"/>
</dbReference>
<feature type="domain" description="Nicotinate/nicotinamide phosphoribosyltransferase" evidence="7">
    <location>
        <begin position="213"/>
        <end position="455"/>
    </location>
</feature>
<dbReference type="OrthoDB" id="193380at2759"/>
<evidence type="ECO:0000256" key="2">
    <source>
        <dbReference type="ARBA" id="ARBA00022642"/>
    </source>
</evidence>
<dbReference type="EMBL" id="JAGRRH010000030">
    <property type="protein sequence ID" value="KAG7339760.1"/>
    <property type="molecule type" value="Genomic_DNA"/>
</dbReference>
<dbReference type="PANTHER" id="PTHR11098">
    <property type="entry name" value="NICOTINATE PHOSPHORIBOSYLTRANSFERASE"/>
    <property type="match status" value="1"/>
</dbReference>
<accession>A0A9K3PAF9</accession>
<dbReference type="InterPro" id="IPR041619">
    <property type="entry name" value="NAPRTase_C"/>
</dbReference>
<organism evidence="10 11">
    <name type="scientific">Nitzschia inconspicua</name>
    <dbReference type="NCBI Taxonomy" id="303405"/>
    <lineage>
        <taxon>Eukaryota</taxon>
        <taxon>Sar</taxon>
        <taxon>Stramenopiles</taxon>
        <taxon>Ochrophyta</taxon>
        <taxon>Bacillariophyta</taxon>
        <taxon>Bacillariophyceae</taxon>
        <taxon>Bacillariophycidae</taxon>
        <taxon>Bacillariales</taxon>
        <taxon>Bacillariaceae</taxon>
        <taxon>Nitzschia</taxon>
    </lineage>
</organism>
<evidence type="ECO:0000259" key="9">
    <source>
        <dbReference type="Pfam" id="PF17956"/>
    </source>
</evidence>
<gene>
    <name evidence="10" type="ORF">IV203_028221</name>
</gene>
<keyword evidence="3 6" id="KW-0808">Transferase</keyword>
<feature type="domain" description="Nicotinate phosphoribosyltransferase N-terminal" evidence="8">
    <location>
        <begin position="64"/>
        <end position="192"/>
    </location>
</feature>
<dbReference type="InterPro" id="IPR041525">
    <property type="entry name" value="N/Namide_PRibTrfase"/>
</dbReference>
<evidence type="ECO:0000256" key="6">
    <source>
        <dbReference type="RuleBase" id="RU365100"/>
    </source>
</evidence>
<dbReference type="InterPro" id="IPR007229">
    <property type="entry name" value="Nic_PRibTrfase-Fam"/>
</dbReference>
<evidence type="ECO:0000259" key="7">
    <source>
        <dbReference type="Pfam" id="PF04095"/>
    </source>
</evidence>
<reference evidence="10" key="1">
    <citation type="journal article" date="2021" name="Sci. Rep.">
        <title>Diploid genomic architecture of Nitzschia inconspicua, an elite biomass production diatom.</title>
        <authorList>
            <person name="Oliver A."/>
            <person name="Podell S."/>
            <person name="Pinowska A."/>
            <person name="Traller J.C."/>
            <person name="Smith S.R."/>
            <person name="McClure R."/>
            <person name="Beliaev A."/>
            <person name="Bohutskyi P."/>
            <person name="Hill E.A."/>
            <person name="Rabines A."/>
            <person name="Zheng H."/>
            <person name="Allen L.Z."/>
            <person name="Kuo A."/>
            <person name="Grigoriev I.V."/>
            <person name="Allen A.E."/>
            <person name="Hazlebeck D."/>
            <person name="Allen E.E."/>
        </authorList>
    </citation>
    <scope>NUCLEOTIDE SEQUENCE</scope>
    <source>
        <strain evidence="10">Hildebrandi</strain>
    </source>
</reference>
<dbReference type="NCBIfam" id="TIGR01513">
    <property type="entry name" value="NAPRTase_put"/>
    <property type="match status" value="1"/>
</dbReference>
<comment type="function">
    <text evidence="4">Catalyzes the first step in the biosynthesis of NAD from nicotinic acid, the ATP-dependent synthesis of beta-nicotinate D-ribonucleotide from nicotinate and 5-phospho-D-ribose 1-phosphate. Helps prevent cellular oxidative stress via its role in NAD biosynthesis.</text>
</comment>
<dbReference type="PIRSF" id="PIRSF000484">
    <property type="entry name" value="NAPRT"/>
    <property type="match status" value="1"/>
</dbReference>
<evidence type="ECO:0000256" key="3">
    <source>
        <dbReference type="ARBA" id="ARBA00022679"/>
    </source>
</evidence>
<dbReference type="GO" id="GO:0004516">
    <property type="term" value="F:nicotinate phosphoribosyltransferase activity"/>
    <property type="evidence" value="ECO:0007669"/>
    <property type="project" value="UniProtKB-UniRule"/>
</dbReference>
<dbReference type="Proteomes" id="UP000693970">
    <property type="component" value="Unassembled WGS sequence"/>
</dbReference>
<evidence type="ECO:0000256" key="5">
    <source>
        <dbReference type="ARBA" id="ARBA00048668"/>
    </source>
</evidence>
<keyword evidence="10" id="KW-0328">Glycosyltransferase</keyword>
<dbReference type="InterPro" id="IPR006405">
    <property type="entry name" value="Nic_PRibTrfase_pncB"/>
</dbReference>
<comment type="pathway">
    <text evidence="6">Cofactor biosynthesis; NAD(+) biosynthesis; nicotinate D-ribonucleotide from nicotinate: step 1/1.</text>
</comment>
<keyword evidence="2 6" id="KW-0662">Pyridine nucleotide biosynthesis</keyword>
<reference evidence="10" key="2">
    <citation type="submission" date="2021-04" db="EMBL/GenBank/DDBJ databases">
        <authorList>
            <person name="Podell S."/>
        </authorList>
    </citation>
    <scope>NUCLEOTIDE SEQUENCE</scope>
    <source>
        <strain evidence="10">Hildebrandi</strain>
    </source>
</reference>
<name>A0A9K3PAF9_9STRA</name>
<evidence type="ECO:0000256" key="4">
    <source>
        <dbReference type="ARBA" id="ARBA00023426"/>
    </source>
</evidence>
<comment type="PTM">
    <text evidence="6">Transiently phosphorylated on a His residue during the reaction cycle. Phosphorylation strongly increases the affinity for substrates and increases the rate of nicotinate D-ribonucleotide production. Dephosphorylation regenerates the low-affinity form of the enzyme, leading to product release.</text>
</comment>
<evidence type="ECO:0000256" key="1">
    <source>
        <dbReference type="ARBA" id="ARBA00010897"/>
    </source>
</evidence>
<dbReference type="GO" id="GO:0005829">
    <property type="term" value="C:cytosol"/>
    <property type="evidence" value="ECO:0007669"/>
    <property type="project" value="TreeGrafter"/>
</dbReference>
<dbReference type="PANTHER" id="PTHR11098:SF1">
    <property type="entry name" value="NICOTINATE PHOSPHORIBOSYLTRANSFERASE"/>
    <property type="match status" value="1"/>
</dbReference>
<keyword evidence="11" id="KW-1185">Reference proteome</keyword>
<dbReference type="Pfam" id="PF04095">
    <property type="entry name" value="NAPRTase"/>
    <property type="match status" value="1"/>
</dbReference>
<comment type="catalytic activity">
    <reaction evidence="5 6">
        <text>5-phospho-alpha-D-ribose 1-diphosphate + nicotinate + ATP + H2O = nicotinate beta-D-ribonucleotide + ADP + phosphate + diphosphate</text>
        <dbReference type="Rhea" id="RHEA:36163"/>
        <dbReference type="ChEBI" id="CHEBI:15377"/>
        <dbReference type="ChEBI" id="CHEBI:30616"/>
        <dbReference type="ChEBI" id="CHEBI:32544"/>
        <dbReference type="ChEBI" id="CHEBI:33019"/>
        <dbReference type="ChEBI" id="CHEBI:43474"/>
        <dbReference type="ChEBI" id="CHEBI:57502"/>
        <dbReference type="ChEBI" id="CHEBI:58017"/>
        <dbReference type="ChEBI" id="CHEBI:456216"/>
        <dbReference type="EC" id="6.3.4.21"/>
    </reaction>
</comment>
<dbReference type="Pfam" id="PF17956">
    <property type="entry name" value="NAPRTase_C"/>
    <property type="match status" value="1"/>
</dbReference>
<dbReference type="EC" id="6.3.4.21" evidence="6"/>
<protein>
    <recommendedName>
        <fullName evidence="6">Nicotinate phosphoribosyltransferase</fullName>
        <ecNumber evidence="6">6.3.4.21</ecNumber>
    </recommendedName>
</protein>
<sequence length="588" mass="66033">MINRREKVIVGNTWFKQVLSRVSTVDSRQSTDIMMLSSQSDAPSSQQQLLLQLPKPSNNLVRAMLTDLYQLTMTYAHWKIGKHNDSAVFELFFRKNPFKGQYTIFCGLDECVKHLQSFQFTTEDVEYLKSTPSMAHCDEGYFEYLLSLDTSQLKVFALSEGTVAFPKIPLIVLEGPLGLCQLLETTLLNLVNFPSLLATNASRMVLRAHPAPCIEFGLRRAQGPDGAFSASKYAYVGGFVGTSNVQAGKDLGIPIVGTHAHAYVQAFSSLDEVSDLTLFNNNTMQDEPFLQHVLKYRPENRSTNDGELASFVAYACAFPHNCLCLIDTYDTLESGLQNFVFVAKALDDFGYKPKGVRLDSGNLAFLSVRCKQAFDEVIAEQPSRRDAFSDLTIVVSNDINEQALVDLSKTRHEITSYGIGTNLVTCQAQPALGCVYKLVEWNGRPRIKLSQDLPKVTIPGRKRAYRLYGKDGRPLVDFLALADEQAPIAGGDPVVCRHPFQQQQRFKVQPSRVESLHHLVFDGTAILDRFPDDLSATRTYVLTQLQNTFPDSLTRHQNPEEYGVMVSSQLYEFLHSTWEKEFPMKQLE</sequence>
<dbReference type="Pfam" id="PF17767">
    <property type="entry name" value="NAPRTase_N"/>
    <property type="match status" value="1"/>
</dbReference>
<keyword evidence="6" id="KW-0436">Ligase</keyword>